<dbReference type="Proteomes" id="UP001165289">
    <property type="component" value="Unassembled WGS sequence"/>
</dbReference>
<comment type="caution">
    <text evidence="2">The sequence shown here is derived from an EMBL/GenBank/DDBJ whole genome shotgun (WGS) entry which is preliminary data.</text>
</comment>
<evidence type="ECO:0000313" key="3">
    <source>
        <dbReference type="Proteomes" id="UP001165289"/>
    </source>
</evidence>
<protein>
    <submittedName>
        <fullName evidence="2">Uncharacterized protein</fullName>
    </submittedName>
</protein>
<sequence length="120" mass="13492">MIWREQRDHTTDCYFCMTSIKGFNGKNEKSITYPNHPSAIRPIAHSDDIPVPTPPVSLPNSDSTSSDGDSNEDNVYYQPENSQIRHISQVELKDLVRNLLLTKGEVTPCISSSRLECVGR</sequence>
<organism evidence="2 3">
    <name type="scientific">Oopsacas minuta</name>
    <dbReference type="NCBI Taxonomy" id="111878"/>
    <lineage>
        <taxon>Eukaryota</taxon>
        <taxon>Metazoa</taxon>
        <taxon>Porifera</taxon>
        <taxon>Hexactinellida</taxon>
        <taxon>Hexasterophora</taxon>
        <taxon>Lyssacinosida</taxon>
        <taxon>Leucopsacidae</taxon>
        <taxon>Oopsacas</taxon>
    </lineage>
</organism>
<proteinExistence type="predicted"/>
<feature type="region of interest" description="Disordered" evidence="1">
    <location>
        <begin position="34"/>
        <end position="76"/>
    </location>
</feature>
<accession>A0AAV7JZ25</accession>
<gene>
    <name evidence="2" type="ORF">LOD99_3132</name>
</gene>
<name>A0AAV7JZ25_9METZ</name>
<evidence type="ECO:0000256" key="1">
    <source>
        <dbReference type="SAM" id="MobiDB-lite"/>
    </source>
</evidence>
<dbReference type="AlphaFoldDB" id="A0AAV7JZ25"/>
<evidence type="ECO:0000313" key="2">
    <source>
        <dbReference type="EMBL" id="KAI6653956.1"/>
    </source>
</evidence>
<dbReference type="EMBL" id="JAKMXF010000244">
    <property type="protein sequence ID" value="KAI6653956.1"/>
    <property type="molecule type" value="Genomic_DNA"/>
</dbReference>
<keyword evidence="3" id="KW-1185">Reference proteome</keyword>
<reference evidence="2 3" key="1">
    <citation type="journal article" date="2023" name="BMC Biol.">
        <title>The compact genome of the sponge Oopsacas minuta (Hexactinellida) is lacking key metazoan core genes.</title>
        <authorList>
            <person name="Santini S."/>
            <person name="Schenkelaars Q."/>
            <person name="Jourda C."/>
            <person name="Duchesne M."/>
            <person name="Belahbib H."/>
            <person name="Rocher C."/>
            <person name="Selva M."/>
            <person name="Riesgo A."/>
            <person name="Vervoort M."/>
            <person name="Leys S.P."/>
            <person name="Kodjabachian L."/>
            <person name="Le Bivic A."/>
            <person name="Borchiellini C."/>
            <person name="Claverie J.M."/>
            <person name="Renard E."/>
        </authorList>
    </citation>
    <scope>NUCLEOTIDE SEQUENCE [LARGE SCALE GENOMIC DNA]</scope>
    <source>
        <strain evidence="2">SPO-2</strain>
    </source>
</reference>